<dbReference type="STRING" id="1123265.GCA_000686625_03032"/>
<reference evidence="2 3" key="1">
    <citation type="submission" date="2019-05" db="EMBL/GenBank/DDBJ databases">
        <authorList>
            <consortium name="Pathogen Informatics"/>
        </authorList>
    </citation>
    <scope>NUCLEOTIDE SEQUENCE [LARGE SCALE GENOMIC DNA]</scope>
    <source>
        <strain evidence="2 3">NCTC11429</strain>
    </source>
</reference>
<dbReference type="PANTHER" id="PTHR12110">
    <property type="entry name" value="HYDROXYPYRUVATE ISOMERASE"/>
    <property type="match status" value="1"/>
</dbReference>
<dbReference type="Pfam" id="PF01261">
    <property type="entry name" value="AP_endonuc_2"/>
    <property type="match status" value="1"/>
</dbReference>
<dbReference type="RefSeq" id="WP_232048624.1">
    <property type="nucleotide sequence ID" value="NZ_CP158797.1"/>
</dbReference>
<dbReference type="EMBL" id="LR590484">
    <property type="protein sequence ID" value="VTR30797.1"/>
    <property type="molecule type" value="Genomic_DNA"/>
</dbReference>
<organism evidence="2 3">
    <name type="scientific">Sphingobacterium thalpophilum</name>
    <dbReference type="NCBI Taxonomy" id="259"/>
    <lineage>
        <taxon>Bacteria</taxon>
        <taxon>Pseudomonadati</taxon>
        <taxon>Bacteroidota</taxon>
        <taxon>Sphingobacteriia</taxon>
        <taxon>Sphingobacteriales</taxon>
        <taxon>Sphingobacteriaceae</taxon>
        <taxon>Sphingobacterium</taxon>
    </lineage>
</organism>
<evidence type="ECO:0000313" key="3">
    <source>
        <dbReference type="Proteomes" id="UP000308196"/>
    </source>
</evidence>
<accession>A0A4U9UEC1</accession>
<evidence type="ECO:0000313" key="2">
    <source>
        <dbReference type="EMBL" id="VTR30797.1"/>
    </source>
</evidence>
<dbReference type="Gene3D" id="3.20.20.150">
    <property type="entry name" value="Divalent-metal-dependent TIM barrel enzymes"/>
    <property type="match status" value="1"/>
</dbReference>
<dbReference type="InterPro" id="IPR013022">
    <property type="entry name" value="Xyl_isomerase-like_TIM-brl"/>
</dbReference>
<name>A0A4U9UEC1_9SPHI</name>
<sequence length="327" mass="37646">MMNNSRRHFLKQAGIGLSAAYLMPNFIACQNKAAAVSDNPLQNIGVQLYSIRDLMDKDPKGSLEQIAKIGYKHVELYGIDPTAKQFWKLPYKELKKILDDNGLKTYSGHYDMSKYLSRTHTDKEDLSIYFDAAKELGQEYVIAPVTPMFDLNALKKDDYLYAAEQLNKAGEQAKKLGLKVAYHNHFWEFRDLGNNTMGEEVMIAFTEPELVDFELDLFWAEKAGKNPISLFEKFPNRFKLWHVKDMDKTKSNPIEWPKDGNLPVEQIFKDIRYTEVGTGSISFPEIVQEKAKAGLKYAFVEQDDIYMPNKMESLKKSYDYVQANLTK</sequence>
<protein>
    <submittedName>
        <fullName evidence="2">Xylose isomerase-like TIM barrel</fullName>
    </submittedName>
</protein>
<dbReference type="GeneID" id="78461513"/>
<dbReference type="SUPFAM" id="SSF51658">
    <property type="entry name" value="Xylose isomerase-like"/>
    <property type="match status" value="1"/>
</dbReference>
<dbReference type="GO" id="GO:0016853">
    <property type="term" value="F:isomerase activity"/>
    <property type="evidence" value="ECO:0007669"/>
    <property type="project" value="UniProtKB-KW"/>
</dbReference>
<dbReference type="PROSITE" id="PS51318">
    <property type="entry name" value="TAT"/>
    <property type="match status" value="1"/>
</dbReference>
<feature type="domain" description="Xylose isomerase-like TIM barrel" evidence="1">
    <location>
        <begin position="63"/>
        <end position="272"/>
    </location>
</feature>
<dbReference type="InterPro" id="IPR050312">
    <property type="entry name" value="IolE/XylAMocC-like"/>
</dbReference>
<dbReference type="InterPro" id="IPR006311">
    <property type="entry name" value="TAT_signal"/>
</dbReference>
<dbReference type="Proteomes" id="UP000308196">
    <property type="component" value="Chromosome"/>
</dbReference>
<gene>
    <name evidence="2" type="ORF">NCTC11429_00718</name>
</gene>
<dbReference type="KEGG" id="stha:NCTC11429_00718"/>
<proteinExistence type="predicted"/>
<dbReference type="InterPro" id="IPR036237">
    <property type="entry name" value="Xyl_isomerase-like_sf"/>
</dbReference>
<dbReference type="PANTHER" id="PTHR12110:SF41">
    <property type="entry name" value="INOSOSE DEHYDRATASE"/>
    <property type="match status" value="1"/>
</dbReference>
<keyword evidence="2" id="KW-0413">Isomerase</keyword>
<dbReference type="AlphaFoldDB" id="A0A4U9UEC1"/>
<evidence type="ECO:0000259" key="1">
    <source>
        <dbReference type="Pfam" id="PF01261"/>
    </source>
</evidence>